<comment type="caution">
    <text evidence="3">The sequence shown here is derived from an EMBL/GenBank/DDBJ whole genome shotgun (WGS) entry which is preliminary data.</text>
</comment>
<feature type="domain" description="Thioredoxin" evidence="2">
    <location>
        <begin position="22"/>
        <end position="193"/>
    </location>
</feature>
<dbReference type="PANTHER" id="PTHR42336:SF1">
    <property type="entry name" value="ALKYL HYDROPEROXIDE REDUCTASE SUBUNIT C_ THIOL SPECIFIC ANTIOXIDANT DOMAIN-CONTAINING PROTEIN"/>
    <property type="match status" value="1"/>
</dbReference>
<dbReference type="PANTHER" id="PTHR42336">
    <property type="entry name" value="THIOREDOXIN DOMAIN-CONTAINING PROTEIN-RELATED"/>
    <property type="match status" value="1"/>
</dbReference>
<gene>
    <name evidence="3" type="ORF">K490DRAFT_7521</name>
</gene>
<evidence type="ECO:0000256" key="1">
    <source>
        <dbReference type="SAM" id="MobiDB-lite"/>
    </source>
</evidence>
<dbReference type="Proteomes" id="UP000799776">
    <property type="component" value="Unassembled WGS sequence"/>
</dbReference>
<organism evidence="3 4">
    <name type="scientific">Saccharata proteae CBS 121410</name>
    <dbReference type="NCBI Taxonomy" id="1314787"/>
    <lineage>
        <taxon>Eukaryota</taxon>
        <taxon>Fungi</taxon>
        <taxon>Dikarya</taxon>
        <taxon>Ascomycota</taxon>
        <taxon>Pezizomycotina</taxon>
        <taxon>Dothideomycetes</taxon>
        <taxon>Dothideomycetes incertae sedis</taxon>
        <taxon>Botryosphaeriales</taxon>
        <taxon>Saccharataceae</taxon>
        <taxon>Saccharata</taxon>
    </lineage>
</organism>
<accession>A0A9P4LTU2</accession>
<evidence type="ECO:0000313" key="4">
    <source>
        <dbReference type="Proteomes" id="UP000799776"/>
    </source>
</evidence>
<dbReference type="SUPFAM" id="SSF52833">
    <property type="entry name" value="Thioredoxin-like"/>
    <property type="match status" value="1"/>
</dbReference>
<dbReference type="EMBL" id="ML978744">
    <property type="protein sequence ID" value="KAF2084182.1"/>
    <property type="molecule type" value="Genomic_DNA"/>
</dbReference>
<evidence type="ECO:0000313" key="3">
    <source>
        <dbReference type="EMBL" id="KAF2084182.1"/>
    </source>
</evidence>
<keyword evidence="4" id="KW-1185">Reference proteome</keyword>
<feature type="non-terminal residue" evidence="3">
    <location>
        <position position="193"/>
    </location>
</feature>
<dbReference type="PROSITE" id="PS51352">
    <property type="entry name" value="THIOREDOXIN_2"/>
    <property type="match status" value="1"/>
</dbReference>
<feature type="region of interest" description="Disordered" evidence="1">
    <location>
        <begin position="1"/>
        <end position="37"/>
    </location>
</feature>
<protein>
    <recommendedName>
        <fullName evidence="2">Thioredoxin domain-containing protein</fullName>
    </recommendedName>
</protein>
<evidence type="ECO:0000259" key="2">
    <source>
        <dbReference type="PROSITE" id="PS51352"/>
    </source>
</evidence>
<name>A0A9P4LTU2_9PEZI</name>
<dbReference type="OrthoDB" id="40334at2759"/>
<dbReference type="AlphaFoldDB" id="A0A9P4LTU2"/>
<sequence length="193" mass="20973">MTFQQEAKSWLSPPALDTNPIPELGAKAPPTDRLGIPGDDGRPTIVTFLRHCGCPFAEKTFRSMRDSAASHPDIRFVAVSHSSPDSTDKWLEEVGGAGEGSAKVHVIVDEQRELFAKYGLGVSSYWHVLSPWALWSVYRLGADEGIWNRPTESGNRWQTAGSFGMDGDGKVRWGSAAGSANDVPDFEEAVKAV</sequence>
<reference evidence="3" key="1">
    <citation type="journal article" date="2020" name="Stud. Mycol.">
        <title>101 Dothideomycetes genomes: a test case for predicting lifestyles and emergence of pathogens.</title>
        <authorList>
            <person name="Haridas S."/>
            <person name="Albert R."/>
            <person name="Binder M."/>
            <person name="Bloem J."/>
            <person name="Labutti K."/>
            <person name="Salamov A."/>
            <person name="Andreopoulos B."/>
            <person name="Baker S."/>
            <person name="Barry K."/>
            <person name="Bills G."/>
            <person name="Bluhm B."/>
            <person name="Cannon C."/>
            <person name="Castanera R."/>
            <person name="Culley D."/>
            <person name="Daum C."/>
            <person name="Ezra D."/>
            <person name="Gonzalez J."/>
            <person name="Henrissat B."/>
            <person name="Kuo A."/>
            <person name="Liang C."/>
            <person name="Lipzen A."/>
            <person name="Lutzoni F."/>
            <person name="Magnuson J."/>
            <person name="Mondo S."/>
            <person name="Nolan M."/>
            <person name="Ohm R."/>
            <person name="Pangilinan J."/>
            <person name="Park H.-J."/>
            <person name="Ramirez L."/>
            <person name="Alfaro M."/>
            <person name="Sun H."/>
            <person name="Tritt A."/>
            <person name="Yoshinaga Y."/>
            <person name="Zwiers L.-H."/>
            <person name="Turgeon B."/>
            <person name="Goodwin S."/>
            <person name="Spatafora J."/>
            <person name="Crous P."/>
            <person name="Grigoriev I."/>
        </authorList>
    </citation>
    <scope>NUCLEOTIDE SEQUENCE</scope>
    <source>
        <strain evidence="3">CBS 121410</strain>
    </source>
</reference>
<dbReference type="InterPro" id="IPR036249">
    <property type="entry name" value="Thioredoxin-like_sf"/>
</dbReference>
<dbReference type="Pfam" id="PF13911">
    <property type="entry name" value="AhpC-TSA_2"/>
    <property type="match status" value="1"/>
</dbReference>
<dbReference type="InterPro" id="IPR032801">
    <property type="entry name" value="PXL2A/B/C"/>
</dbReference>
<dbReference type="InterPro" id="IPR013766">
    <property type="entry name" value="Thioredoxin_domain"/>
</dbReference>
<dbReference type="Gene3D" id="3.40.30.10">
    <property type="entry name" value="Glutaredoxin"/>
    <property type="match status" value="1"/>
</dbReference>
<proteinExistence type="predicted"/>